<reference evidence="2 3" key="1">
    <citation type="journal article" date="2015" name="Genome Biol. Evol.">
        <title>Phylogenomic analyses indicate that early fungi evolved digesting cell walls of algal ancestors of land plants.</title>
        <authorList>
            <person name="Chang Y."/>
            <person name="Wang S."/>
            <person name="Sekimoto S."/>
            <person name="Aerts A.L."/>
            <person name="Choi C."/>
            <person name="Clum A."/>
            <person name="LaButti K.M."/>
            <person name="Lindquist E.A."/>
            <person name="Yee Ngan C."/>
            <person name="Ohm R.A."/>
            <person name="Salamov A.A."/>
            <person name="Grigoriev I.V."/>
            <person name="Spatafora J.W."/>
            <person name="Berbee M.L."/>
        </authorList>
    </citation>
    <scope>NUCLEOTIDE SEQUENCE [LARGE SCALE GENOMIC DNA]</scope>
    <source>
        <strain evidence="2 3">NRRL 28638</strain>
    </source>
</reference>
<name>A0A137NVV5_CONC2</name>
<sequence length="104" mass="11710">MNVYGLFFVVSYVLAAAGSTGPYKDDVLLEVPNNQIYKNFKNKEAIDVWEEDNESAIIHLTRAQYNAFDVSFSRSGSDVKVLSNNVQEIADSVFQKDDHKEGED</sequence>
<feature type="non-terminal residue" evidence="2">
    <location>
        <position position="104"/>
    </location>
</feature>
<feature type="signal peptide" evidence="1">
    <location>
        <begin position="1"/>
        <end position="18"/>
    </location>
</feature>
<dbReference type="Proteomes" id="UP000070444">
    <property type="component" value="Unassembled WGS sequence"/>
</dbReference>
<keyword evidence="1" id="KW-0732">Signal</keyword>
<keyword evidence="3" id="KW-1185">Reference proteome</keyword>
<evidence type="ECO:0000313" key="2">
    <source>
        <dbReference type="EMBL" id="KXN66906.1"/>
    </source>
</evidence>
<protein>
    <submittedName>
        <fullName evidence="2">Uncharacterized protein</fullName>
    </submittedName>
</protein>
<dbReference type="AlphaFoldDB" id="A0A137NVV5"/>
<evidence type="ECO:0000313" key="3">
    <source>
        <dbReference type="Proteomes" id="UP000070444"/>
    </source>
</evidence>
<proteinExistence type="predicted"/>
<accession>A0A137NVV5</accession>
<organism evidence="2 3">
    <name type="scientific">Conidiobolus coronatus (strain ATCC 28846 / CBS 209.66 / NRRL 28638)</name>
    <name type="common">Delacroixia coronata</name>
    <dbReference type="NCBI Taxonomy" id="796925"/>
    <lineage>
        <taxon>Eukaryota</taxon>
        <taxon>Fungi</taxon>
        <taxon>Fungi incertae sedis</taxon>
        <taxon>Zoopagomycota</taxon>
        <taxon>Entomophthoromycotina</taxon>
        <taxon>Entomophthoromycetes</taxon>
        <taxon>Entomophthorales</taxon>
        <taxon>Ancylistaceae</taxon>
        <taxon>Conidiobolus</taxon>
    </lineage>
</organism>
<dbReference type="EMBL" id="KQ964677">
    <property type="protein sequence ID" value="KXN66906.1"/>
    <property type="molecule type" value="Genomic_DNA"/>
</dbReference>
<evidence type="ECO:0000256" key="1">
    <source>
        <dbReference type="SAM" id="SignalP"/>
    </source>
</evidence>
<feature type="chain" id="PRO_5007294106" evidence="1">
    <location>
        <begin position="19"/>
        <end position="104"/>
    </location>
</feature>
<gene>
    <name evidence="2" type="ORF">CONCODRAFT_11129</name>
</gene>